<dbReference type="EMBL" id="LVJN01000012">
    <property type="protein sequence ID" value="OSM07654.1"/>
    <property type="molecule type" value="Genomic_DNA"/>
</dbReference>
<keyword evidence="2" id="KW-0175">Coiled coil</keyword>
<gene>
    <name evidence="4" type="ORF">MAIT1_04585</name>
</gene>
<feature type="coiled-coil region" evidence="2">
    <location>
        <begin position="23"/>
        <end position="50"/>
    </location>
</feature>
<name>A0A1Y2K9N0_9PROT</name>
<evidence type="ECO:0000313" key="4">
    <source>
        <dbReference type="EMBL" id="OSM07654.1"/>
    </source>
</evidence>
<dbReference type="STRING" id="1434232.MAIT1_04585"/>
<evidence type="ECO:0000256" key="1">
    <source>
        <dbReference type="ARBA" id="ARBA00022612"/>
    </source>
</evidence>
<evidence type="ECO:0000256" key="2">
    <source>
        <dbReference type="SAM" id="Coils"/>
    </source>
</evidence>
<protein>
    <submittedName>
        <fullName evidence="4">Putative TP901 family phage tail tape measure protein</fullName>
    </submittedName>
</protein>
<accession>A0A1Y2K9N0</accession>
<feature type="domain" description="Phage tail tape measure protein" evidence="3">
    <location>
        <begin position="111"/>
        <end position="302"/>
    </location>
</feature>
<dbReference type="NCBIfam" id="TIGR01760">
    <property type="entry name" value="tape_meas_TP901"/>
    <property type="match status" value="1"/>
</dbReference>
<sequence>MENEVQRLENAYRELSRSGRVSAADLNRAHQQMQRRVRDLRGEMNGLDRSLGGMAGSVRGLVAAYAGFESIRVASGFIKDSILTYARFDDVMRQVGATSGATKQELADLTELAKRMGSSTRFSASQAAEGLKAMSLAGLSASQQMQALPRVLELAAAGSVDLETAAGIATAAMAQFGLQAEDLTQVNDILVTAFTNSATDIQGLGLALQYAGPVAKAAGNSFQETATVLALLAKNGFSGEKAGTALRAAYARLLNPVDKAREAINRLGLQTRDAAGQLLPMTQILRNLKASGADAASMIEIFGVEAAPALMAAVGMSSAAFEELVAKFDQVGGVAGRVATEMEAGMGGSLRSLESAWEGVKIAVGEAIEQHGSLNLKELTAVINENKDAIVELALAGVDLAAMLAKIAIEVGQFLLEWKDVIAVLGTVALTVKAVSTATKVLMAVQTAQWFIASSQAASAFVAVLGAQGLAGALALARTRLLALLSTNVAGFFTTGATGVQGMLAVLGRAGLVGAAAAAVGSLGYLAYQWWQTKKAEDAAAESGKLAAETQDRLAARLKEISAQLGINIPDMATFNRLQKEGGIIADEAAGGWRLSARAAAEGMREQHREAQATAQQMQQLTQQREAAQRNLAALEKQLADEQKRLAREALAEKIRTAEQSVQAAERAVQQSLEAEKRLAAEIQAIEEKKRSARMSTEDKIRALLERNMSDREKEASRAAAASQKLAEAQRILAQSNLSEQDIKWAESLARGAQDAFASLENTSTAIRGVQDAGNVLDSLYQRQEQAARQALGSQQKETASLTQQLELAKQTVAALKAEMDAIPEKATKAVELQAQVEQAQASLAAIEAQLAGIRDKTVTVTVRTVEAHAGGGVVGLARGGRLPGYGGGDRIPALLEAGEIVIRKERSRVFRDLLLAINSAPMETIRRILPDVPRFQEGGLVGALQIPAIPSLALAGGGMVSPPIEGMVRLDLTMNGRPAASITSPRQQVRQLVDALKELQRGTF</sequence>
<evidence type="ECO:0000259" key="3">
    <source>
        <dbReference type="Pfam" id="PF10145"/>
    </source>
</evidence>
<reference evidence="4 5" key="1">
    <citation type="journal article" date="2016" name="BMC Genomics">
        <title>Combined genomic and structural analyses of a cultured magnetotactic bacterium reveals its niche adaptation to a dynamic environment.</title>
        <authorList>
            <person name="Araujo A.C."/>
            <person name="Morillo V."/>
            <person name="Cypriano J."/>
            <person name="Teixeira L.C."/>
            <person name="Leao P."/>
            <person name="Lyra S."/>
            <person name="Almeida L.G."/>
            <person name="Bazylinski D.A."/>
            <person name="Vasconcellos A.T."/>
            <person name="Abreu F."/>
            <person name="Lins U."/>
        </authorList>
    </citation>
    <scope>NUCLEOTIDE SEQUENCE [LARGE SCALE GENOMIC DNA]</scope>
    <source>
        <strain evidence="4 5">IT-1</strain>
    </source>
</reference>
<dbReference type="PANTHER" id="PTHR37813">
    <property type="entry name" value="FELS-2 PROPHAGE PROTEIN"/>
    <property type="match status" value="1"/>
</dbReference>
<dbReference type="InterPro" id="IPR010090">
    <property type="entry name" value="Phage_tape_meas"/>
</dbReference>
<keyword evidence="1" id="KW-1188">Viral release from host cell</keyword>
<proteinExistence type="predicted"/>
<dbReference type="PANTHER" id="PTHR37813:SF1">
    <property type="entry name" value="FELS-2 PROPHAGE PROTEIN"/>
    <property type="match status" value="1"/>
</dbReference>
<feature type="coiled-coil region" evidence="2">
    <location>
        <begin position="799"/>
        <end position="857"/>
    </location>
</feature>
<evidence type="ECO:0000313" key="5">
    <source>
        <dbReference type="Proteomes" id="UP000194003"/>
    </source>
</evidence>
<organism evidence="4 5">
    <name type="scientific">Magnetofaba australis IT-1</name>
    <dbReference type="NCBI Taxonomy" id="1434232"/>
    <lineage>
        <taxon>Bacteria</taxon>
        <taxon>Pseudomonadati</taxon>
        <taxon>Pseudomonadota</taxon>
        <taxon>Magnetococcia</taxon>
        <taxon>Magnetococcales</taxon>
        <taxon>Magnetococcaceae</taxon>
        <taxon>Magnetofaba</taxon>
    </lineage>
</organism>
<keyword evidence="5" id="KW-1185">Reference proteome</keyword>
<feature type="coiled-coil region" evidence="2">
    <location>
        <begin position="601"/>
        <end position="689"/>
    </location>
</feature>
<dbReference type="Pfam" id="PF10145">
    <property type="entry name" value="PhageMin_Tail"/>
    <property type="match status" value="1"/>
</dbReference>
<dbReference type="AlphaFoldDB" id="A0A1Y2K9N0"/>
<comment type="caution">
    <text evidence="4">The sequence shown here is derived from an EMBL/GenBank/DDBJ whole genome shotgun (WGS) entry which is preliminary data.</text>
</comment>
<dbReference type="Proteomes" id="UP000194003">
    <property type="component" value="Unassembled WGS sequence"/>
</dbReference>